<keyword evidence="1" id="KW-0175">Coiled coil</keyword>
<dbReference type="OrthoDB" id="5600183at2"/>
<dbReference type="RefSeq" id="WP_070049812.1">
    <property type="nucleotide sequence ID" value="NZ_CBCSDO010000008.1"/>
</dbReference>
<dbReference type="AlphaFoldDB" id="A0A1E7Q885"/>
<reference evidence="3" key="1">
    <citation type="submission" date="2016-09" db="EMBL/GenBank/DDBJ databases">
        <authorList>
            <person name="Wan X."/>
            <person name="Hou S."/>
        </authorList>
    </citation>
    <scope>NUCLEOTIDE SEQUENCE [LARGE SCALE GENOMIC DNA]</scope>
    <source>
        <strain evidence="3">KH87</strain>
    </source>
</reference>
<organism evidence="2 3">
    <name type="scientific">Rheinheimera salexigens</name>
    <dbReference type="NCBI Taxonomy" id="1628148"/>
    <lineage>
        <taxon>Bacteria</taxon>
        <taxon>Pseudomonadati</taxon>
        <taxon>Pseudomonadota</taxon>
        <taxon>Gammaproteobacteria</taxon>
        <taxon>Chromatiales</taxon>
        <taxon>Chromatiaceae</taxon>
        <taxon>Rheinheimera</taxon>
    </lineage>
</organism>
<accession>A0A1E7Q885</accession>
<protein>
    <recommendedName>
        <fullName evidence="4">DNA repair protein</fullName>
    </recommendedName>
</protein>
<dbReference type="STRING" id="1628148.BI198_12285"/>
<dbReference type="InterPro" id="IPR021244">
    <property type="entry name" value="DUF2802"/>
</dbReference>
<evidence type="ECO:0008006" key="4">
    <source>
        <dbReference type="Google" id="ProtNLM"/>
    </source>
</evidence>
<keyword evidence="3" id="KW-1185">Reference proteome</keyword>
<dbReference type="EMBL" id="MKEK01000001">
    <property type="protein sequence ID" value="OEY70258.1"/>
    <property type="molecule type" value="Genomic_DNA"/>
</dbReference>
<dbReference type="Pfam" id="PF10975">
    <property type="entry name" value="DUF2802"/>
    <property type="match status" value="1"/>
</dbReference>
<evidence type="ECO:0000256" key="1">
    <source>
        <dbReference type="SAM" id="Coils"/>
    </source>
</evidence>
<feature type="coiled-coil region" evidence="1">
    <location>
        <begin position="71"/>
        <end position="98"/>
    </location>
</feature>
<evidence type="ECO:0000313" key="3">
    <source>
        <dbReference type="Proteomes" id="UP000242258"/>
    </source>
</evidence>
<proteinExistence type="predicted"/>
<dbReference type="Proteomes" id="UP000242258">
    <property type="component" value="Unassembled WGS sequence"/>
</dbReference>
<name>A0A1E7Q885_9GAMM</name>
<gene>
    <name evidence="2" type="ORF">BI198_12285</name>
</gene>
<comment type="caution">
    <text evidence="2">The sequence shown here is derived from an EMBL/GenBank/DDBJ whole genome shotgun (WGS) entry which is preliminary data.</text>
</comment>
<evidence type="ECO:0000313" key="2">
    <source>
        <dbReference type="EMBL" id="OEY70258.1"/>
    </source>
</evidence>
<sequence>MMMLWVVVLAQTILLIALLLGIYLMQRRSQRQLQQLQQQLSTLNQATALHTQLDHDIKELRSGIIGVGQRVISFESELSEQQQQLHQLMDKQQSLELADPDAKIYSRAMKMVELGAGLEEIIRECELPRAEAELLLSLHQTKSS</sequence>